<evidence type="ECO:0000259" key="16">
    <source>
        <dbReference type="PROSITE" id="PS51156"/>
    </source>
</evidence>
<dbReference type="SUPFAM" id="SSF57716">
    <property type="entry name" value="Glucocorticoid receptor-like (DNA-binding domain)"/>
    <property type="match status" value="1"/>
</dbReference>
<dbReference type="GO" id="GO:0003714">
    <property type="term" value="F:transcription corepressor activity"/>
    <property type="evidence" value="ECO:0007669"/>
    <property type="project" value="TreeGrafter"/>
</dbReference>
<dbReference type="KEGG" id="cvn:111135789"/>
<feature type="compositionally biased region" description="Low complexity" evidence="13">
    <location>
        <begin position="613"/>
        <end position="624"/>
    </location>
</feature>
<dbReference type="SUPFAM" id="SSF46689">
    <property type="entry name" value="Homeodomain-like"/>
    <property type="match status" value="1"/>
</dbReference>
<dbReference type="RefSeq" id="XP_022341856.1">
    <property type="nucleotide sequence ID" value="XM_022486148.1"/>
</dbReference>
<keyword evidence="8" id="KW-0007">Acetylation</keyword>
<feature type="compositionally biased region" description="Polar residues" evidence="13">
    <location>
        <begin position="655"/>
        <end position="673"/>
    </location>
</feature>
<evidence type="ECO:0000256" key="11">
    <source>
        <dbReference type="ARBA" id="ARBA00023242"/>
    </source>
</evidence>
<evidence type="ECO:0000256" key="5">
    <source>
        <dbReference type="ARBA" id="ARBA00022771"/>
    </source>
</evidence>
<feature type="compositionally biased region" description="Basic and acidic residues" evidence="13">
    <location>
        <begin position="596"/>
        <end position="612"/>
    </location>
</feature>
<sequence length="1450" mass="160337">MKEKFERSGVGKSKGRTHSPKPRKPATNFSVSPTVKEFQEMKIKCEEDEESEVKKSSSEVPPLPQPSPVVIPIRKGRKGSKWQASGFLTKVGDQISSYTAESGVTYRQGDTVFLENPRLDNPYYVCGIKEFRLTKKDTLVVTIKWYFRSSEVPDSVYQLLVQDRHTENSTGRDSALSDPKIKSRELFISNASDTYPVKALRGKCKVEHFQDIYSAKNFKPRDDTFFYVLEYNPKTKRLATTQGEIRVGPSHQARLPEFRRDVAPSQMPENPEGWEELRWRPFSVGDGDLMMYLRAARSVAAFAGMCDGGSTEDGCQAASMDETTINAMDTLHRCNYDHGKALQALVKSPALRSIEKKWTEDELKRFVKGLRTYGKDFFKIRKELLPAKETGELIEYYYFWKKTPAAASNRPHRRHRRPPYKRNTRSTRPPSSGVEQSSASECSDDSDDSGGSRDLTRYTCRHCLTTDSKDWHHAGKDKSLRCTQCRLYYKRHGEERPLDSPEDPPFLFKPVKEEADALSGRHNMRTRQSRETGKGNKKKEVNGVDQEEGQKSGNPPKSPSSNSSCSTSSSDKDSKRDPKKEEPKAKGKKRQANSDSDDKSTKKKRAEDRSDSDSISDSSSSLEDLSNEGDPDNNQDDLSSSSPPSTPRSVDTEVKTSQSCKSTPGSYNDSVQSRAAIVHPEPVIPSSSSPKPSSPKSLISTPPITQHLSKTKTPLSLPLKPFCSHADPIRVTSNSFSHSVFTSVNSLSTSDSPASLSTATSVTSSSSAVCPEPSLHSPKVGSNKQESFNPPGSHKPVFVVTQEPSTSLSVPDLKFSSNSSFTPVSRTAHIEQQMTTLASTSVTPMYQNAISSAGVRDLSTIKKERITPPPLESYTSTGFKTKDLNETDNRKTTDNFNFDLSNVKTESSLDLSIGSKQFPSVLESSGLSKSSADRQRSEEAGTSHVEVKVEKTPEIDMENDDSDREGGVVTREPTPDPPPVSCSVEVHSGKEAKYRLIKVLDRGSNICSRCDLVLEALPESKLAQKQRSSGSVSSTHPPPAPPPQHTPIKVEEKKKPETPPPNSTADAQITSSLNNVPPHHYDRQTPRAYPDTPALRQLSEYAKKPTISMGGDPSPMSHPGPYGPYHPGMDHLINYRIPMYPPGSRERLELELERDKRERDAREREIREREIREMEMREKMKQDLEMKPPGLERLLPPHGPGPIDPQWLEFQRRYGSLPPGALGHPGGPSGSHIPGVYPPSSIASDLMQRERERLERLGIPPGPHFPSELFHHGNAAVAERLSAERLHAERMALSADPLVRLQMASLGLPTPPVGPMTPGAHTHTHSHSHTHLHLHPGETSAGGPPPPPSPFHPIGGPPHSLFNPFGPGADPLAVSAASGTPSGHLSSLPPSLPPHAGLMSREQELLQNEFYRRAYADPGLAHQLSAHAQHEAIQRQLAMERERFGHLPPH</sequence>
<evidence type="ECO:0000313" key="18">
    <source>
        <dbReference type="Proteomes" id="UP000694844"/>
    </source>
</evidence>
<proteinExistence type="predicted"/>
<feature type="domain" description="BAH" evidence="15">
    <location>
        <begin position="104"/>
        <end position="242"/>
    </location>
</feature>
<dbReference type="GO" id="GO:0005634">
    <property type="term" value="C:nucleus"/>
    <property type="evidence" value="ECO:0007669"/>
    <property type="project" value="UniProtKB-SubCell"/>
</dbReference>
<dbReference type="PROSITE" id="PS51038">
    <property type="entry name" value="BAH"/>
    <property type="match status" value="1"/>
</dbReference>
<accession>A0A8B8EPJ9</accession>
<feature type="compositionally biased region" description="Low complexity" evidence="13">
    <location>
        <begin position="920"/>
        <end position="930"/>
    </location>
</feature>
<dbReference type="Proteomes" id="UP000694844">
    <property type="component" value="Chromosome 5"/>
</dbReference>
<dbReference type="InterPro" id="IPR000949">
    <property type="entry name" value="ELM2_dom"/>
</dbReference>
<dbReference type="Gene3D" id="4.10.1240.50">
    <property type="match status" value="1"/>
</dbReference>
<dbReference type="InterPro" id="IPR001025">
    <property type="entry name" value="BAH_dom"/>
</dbReference>
<feature type="compositionally biased region" description="Low complexity" evidence="13">
    <location>
        <begin position="1378"/>
        <end position="1389"/>
    </location>
</feature>
<dbReference type="InterPro" id="IPR009057">
    <property type="entry name" value="Homeodomain-like_sf"/>
</dbReference>
<dbReference type="SMART" id="SM00439">
    <property type="entry name" value="BAH"/>
    <property type="match status" value="1"/>
</dbReference>
<dbReference type="GO" id="GO:0008270">
    <property type="term" value="F:zinc ion binding"/>
    <property type="evidence" value="ECO:0007669"/>
    <property type="project" value="UniProtKB-KW"/>
</dbReference>
<feature type="compositionally biased region" description="Basic residues" evidence="13">
    <location>
        <begin position="1322"/>
        <end position="1334"/>
    </location>
</feature>
<reference evidence="19 20" key="1">
    <citation type="submission" date="2025-04" db="UniProtKB">
        <authorList>
            <consortium name="RefSeq"/>
        </authorList>
    </citation>
    <scope>IDENTIFICATION</scope>
    <source>
        <tissue evidence="19 20">Whole sample</tissue>
    </source>
</reference>
<feature type="compositionally biased region" description="Basic and acidic residues" evidence="13">
    <location>
        <begin position="1048"/>
        <end position="1057"/>
    </location>
</feature>
<keyword evidence="9" id="KW-0805">Transcription regulation</keyword>
<dbReference type="PROSITE" id="PS51293">
    <property type="entry name" value="SANT"/>
    <property type="match status" value="1"/>
</dbReference>
<keyword evidence="3" id="KW-0597">Phosphoprotein</keyword>
<keyword evidence="5 12" id="KW-0863">Zinc-finger</keyword>
<feature type="region of interest" description="Disordered" evidence="13">
    <location>
        <begin position="515"/>
        <end position="724"/>
    </location>
</feature>
<dbReference type="Pfam" id="PF01448">
    <property type="entry name" value="ELM2"/>
    <property type="match status" value="1"/>
</dbReference>
<feature type="compositionally biased region" description="Low complexity" evidence="13">
    <location>
        <begin position="680"/>
        <end position="704"/>
    </location>
</feature>
<feature type="region of interest" description="Disordered" evidence="13">
    <location>
        <begin position="1309"/>
        <end position="1391"/>
    </location>
</feature>
<evidence type="ECO:0000259" key="14">
    <source>
        <dbReference type="PROSITE" id="PS50114"/>
    </source>
</evidence>
<evidence type="ECO:0000256" key="2">
    <source>
        <dbReference type="ARBA" id="ARBA00022499"/>
    </source>
</evidence>
<feature type="compositionally biased region" description="Basic residues" evidence="13">
    <location>
        <begin position="13"/>
        <end position="24"/>
    </location>
</feature>
<dbReference type="Pfam" id="PF03154">
    <property type="entry name" value="Atrophin-1"/>
    <property type="match status" value="1"/>
</dbReference>
<evidence type="ECO:0000259" key="15">
    <source>
        <dbReference type="PROSITE" id="PS51038"/>
    </source>
</evidence>
<feature type="region of interest" description="Disordered" evidence="13">
    <location>
        <begin position="46"/>
        <end position="72"/>
    </location>
</feature>
<feature type="compositionally biased region" description="Basic and acidic residues" evidence="13">
    <location>
        <begin position="880"/>
        <end position="893"/>
    </location>
</feature>
<feature type="region of interest" description="Disordered" evidence="13">
    <location>
        <begin position="920"/>
        <end position="986"/>
    </location>
</feature>
<evidence type="ECO:0000256" key="10">
    <source>
        <dbReference type="ARBA" id="ARBA00023163"/>
    </source>
</evidence>
<feature type="domain" description="SANT" evidence="17">
    <location>
        <begin position="353"/>
        <end position="405"/>
    </location>
</feature>
<dbReference type="PANTHER" id="PTHR13859">
    <property type="entry name" value="ATROPHIN-RELATED"/>
    <property type="match status" value="1"/>
</dbReference>
<dbReference type="SMART" id="SM01189">
    <property type="entry name" value="ELM2"/>
    <property type="match status" value="1"/>
</dbReference>
<dbReference type="FunFam" id="1.10.10.60:FF:000052">
    <property type="entry name" value="Arginine-glutamic acid dipeptide (RE) repeats"/>
    <property type="match status" value="1"/>
</dbReference>
<protein>
    <submittedName>
        <fullName evidence="19 20">Arginine-glutamic acid dipeptide repeats protein-like isoform X1</fullName>
    </submittedName>
</protein>
<dbReference type="GO" id="GO:0043565">
    <property type="term" value="F:sequence-specific DNA binding"/>
    <property type="evidence" value="ECO:0007669"/>
    <property type="project" value="InterPro"/>
</dbReference>
<dbReference type="GeneID" id="111135789"/>
<feature type="compositionally biased region" description="Basic and acidic residues" evidence="13">
    <location>
        <begin position="528"/>
        <end position="542"/>
    </location>
</feature>
<feature type="region of interest" description="Disordered" evidence="13">
    <location>
        <begin position="408"/>
        <end position="452"/>
    </location>
</feature>
<dbReference type="CDD" id="cd11661">
    <property type="entry name" value="SANT_MTA3_like"/>
    <property type="match status" value="1"/>
</dbReference>
<feature type="compositionally biased region" description="Low complexity" evidence="13">
    <location>
        <begin position="551"/>
        <end position="569"/>
    </location>
</feature>
<comment type="subcellular location">
    <subcellularLocation>
        <location evidence="1">Nucleus</location>
    </subcellularLocation>
</comment>
<evidence type="ECO:0000256" key="6">
    <source>
        <dbReference type="ARBA" id="ARBA00022833"/>
    </source>
</evidence>
<keyword evidence="4" id="KW-0479">Metal-binding</keyword>
<name>A0A8B8EPJ9_CRAVI</name>
<dbReference type="InterPro" id="IPR001005">
    <property type="entry name" value="SANT/Myb"/>
</dbReference>
<feature type="compositionally biased region" description="Polar residues" evidence="13">
    <location>
        <begin position="1063"/>
        <end position="1075"/>
    </location>
</feature>
<feature type="region of interest" description="Disordered" evidence="13">
    <location>
        <begin position="1105"/>
        <end position="1125"/>
    </location>
</feature>
<keyword evidence="18" id="KW-1185">Reference proteome</keyword>
<feature type="compositionally biased region" description="Low complexity" evidence="13">
    <location>
        <begin position="639"/>
        <end position="649"/>
    </location>
</feature>
<feature type="domain" description="ELM2" evidence="16">
    <location>
        <begin position="243"/>
        <end position="349"/>
    </location>
</feature>
<keyword evidence="11" id="KW-0539">Nucleus</keyword>
<organism evidence="18 19">
    <name type="scientific">Crassostrea virginica</name>
    <name type="common">Eastern oyster</name>
    <dbReference type="NCBI Taxonomy" id="6565"/>
    <lineage>
        <taxon>Eukaryota</taxon>
        <taxon>Metazoa</taxon>
        <taxon>Spiralia</taxon>
        <taxon>Lophotrochozoa</taxon>
        <taxon>Mollusca</taxon>
        <taxon>Bivalvia</taxon>
        <taxon>Autobranchia</taxon>
        <taxon>Pteriomorphia</taxon>
        <taxon>Ostreida</taxon>
        <taxon>Ostreoidea</taxon>
        <taxon>Ostreidae</taxon>
        <taxon>Crassostrea</taxon>
    </lineage>
</organism>
<evidence type="ECO:0000256" key="9">
    <source>
        <dbReference type="ARBA" id="ARBA00023015"/>
    </source>
</evidence>
<keyword evidence="10" id="KW-0804">Transcription</keyword>
<dbReference type="SMART" id="SM00401">
    <property type="entry name" value="ZnF_GATA"/>
    <property type="match status" value="1"/>
</dbReference>
<feature type="region of interest" description="Disordered" evidence="13">
    <location>
        <begin position="1023"/>
        <end position="1091"/>
    </location>
</feature>
<dbReference type="Gene3D" id="3.30.50.10">
    <property type="entry name" value="Erythroid Transcription Factor GATA-1, subunit A"/>
    <property type="match status" value="1"/>
</dbReference>
<dbReference type="InterPro" id="IPR002951">
    <property type="entry name" value="Atrophin-like"/>
</dbReference>
<feature type="domain" description="GATA-type" evidence="14">
    <location>
        <begin position="460"/>
        <end position="511"/>
    </location>
</feature>
<dbReference type="PANTHER" id="PTHR13859:SF11">
    <property type="entry name" value="GRUNGE, ISOFORM J"/>
    <property type="match status" value="1"/>
</dbReference>
<dbReference type="Gene3D" id="2.30.30.490">
    <property type="match status" value="1"/>
</dbReference>
<dbReference type="CDD" id="cd00202">
    <property type="entry name" value="ZnF_GATA"/>
    <property type="match status" value="1"/>
</dbReference>
<feature type="region of interest" description="Disordered" evidence="13">
    <location>
        <begin position="867"/>
        <end position="897"/>
    </location>
</feature>
<evidence type="ECO:0000259" key="17">
    <source>
        <dbReference type="PROSITE" id="PS51293"/>
    </source>
</evidence>
<keyword evidence="2" id="KW-1017">Isopeptide bond</keyword>
<dbReference type="Pfam" id="PF01426">
    <property type="entry name" value="BAH"/>
    <property type="match status" value="1"/>
</dbReference>
<evidence type="ECO:0000313" key="20">
    <source>
        <dbReference type="RefSeq" id="XP_022341857.1"/>
    </source>
</evidence>
<feature type="region of interest" description="Disordered" evidence="13">
    <location>
        <begin position="747"/>
        <end position="792"/>
    </location>
</feature>
<dbReference type="GO" id="GO:0003682">
    <property type="term" value="F:chromatin binding"/>
    <property type="evidence" value="ECO:0007669"/>
    <property type="project" value="InterPro"/>
</dbReference>
<keyword evidence="7" id="KW-0832">Ubl conjugation</keyword>
<feature type="compositionally biased region" description="Basic and acidic residues" evidence="13">
    <location>
        <begin position="931"/>
        <end position="954"/>
    </location>
</feature>
<dbReference type="PROSITE" id="PS50114">
    <property type="entry name" value="GATA_ZN_FINGER_2"/>
    <property type="match status" value="1"/>
</dbReference>
<evidence type="ECO:0000256" key="8">
    <source>
        <dbReference type="ARBA" id="ARBA00022990"/>
    </source>
</evidence>
<feature type="compositionally biased region" description="Acidic residues" evidence="13">
    <location>
        <begin position="625"/>
        <end position="635"/>
    </location>
</feature>
<feature type="compositionally biased region" description="Polar residues" evidence="13">
    <location>
        <begin position="780"/>
        <end position="790"/>
    </location>
</feature>
<feature type="region of interest" description="Disordered" evidence="13">
    <location>
        <begin position="1219"/>
        <end position="1241"/>
    </location>
</feature>
<evidence type="ECO:0000256" key="12">
    <source>
        <dbReference type="PROSITE-ProRule" id="PRU00094"/>
    </source>
</evidence>
<dbReference type="InterPro" id="IPR043151">
    <property type="entry name" value="BAH_sf"/>
</dbReference>
<dbReference type="InterPro" id="IPR017884">
    <property type="entry name" value="SANT_dom"/>
</dbReference>
<feature type="region of interest" description="Disordered" evidence="13">
    <location>
        <begin position="1"/>
        <end position="33"/>
    </location>
</feature>
<feature type="compositionally biased region" description="Basic residues" evidence="13">
    <location>
        <begin position="410"/>
        <end position="425"/>
    </location>
</feature>
<dbReference type="InterPro" id="IPR013088">
    <property type="entry name" value="Znf_NHR/GATA"/>
</dbReference>
<dbReference type="SMART" id="SM00717">
    <property type="entry name" value="SANT"/>
    <property type="match status" value="1"/>
</dbReference>
<dbReference type="RefSeq" id="XP_022341857.1">
    <property type="nucleotide sequence ID" value="XM_022486149.1"/>
</dbReference>
<feature type="compositionally biased region" description="Basic and acidic residues" evidence="13">
    <location>
        <begin position="570"/>
        <end position="585"/>
    </location>
</feature>
<feature type="compositionally biased region" description="Polar residues" evidence="13">
    <location>
        <begin position="426"/>
        <end position="436"/>
    </location>
</feature>
<dbReference type="Gene3D" id="1.10.10.60">
    <property type="entry name" value="Homeodomain-like"/>
    <property type="match status" value="1"/>
</dbReference>
<dbReference type="InterPro" id="IPR000679">
    <property type="entry name" value="Znf_GATA"/>
</dbReference>
<evidence type="ECO:0000256" key="13">
    <source>
        <dbReference type="SAM" id="MobiDB-lite"/>
    </source>
</evidence>
<gene>
    <name evidence="19 20" type="primary">LOC111135789</name>
</gene>
<dbReference type="OrthoDB" id="6147534at2759"/>
<feature type="compositionally biased region" description="Polar residues" evidence="13">
    <location>
        <begin position="1023"/>
        <end position="1034"/>
    </location>
</feature>
<evidence type="ECO:0000256" key="4">
    <source>
        <dbReference type="ARBA" id="ARBA00022723"/>
    </source>
</evidence>
<dbReference type="CDD" id="cd04709">
    <property type="entry name" value="BAH_MTA"/>
    <property type="match status" value="1"/>
</dbReference>
<dbReference type="PROSITE" id="PS51156">
    <property type="entry name" value="ELM2"/>
    <property type="match status" value="1"/>
</dbReference>
<evidence type="ECO:0000313" key="19">
    <source>
        <dbReference type="RefSeq" id="XP_022341856.1"/>
    </source>
</evidence>
<keyword evidence="6" id="KW-0862">Zinc</keyword>
<feature type="compositionally biased region" description="Low complexity" evidence="13">
    <location>
        <begin position="747"/>
        <end position="768"/>
    </location>
</feature>
<evidence type="ECO:0000256" key="1">
    <source>
        <dbReference type="ARBA" id="ARBA00004123"/>
    </source>
</evidence>
<feature type="compositionally biased region" description="Pro residues" evidence="13">
    <location>
        <begin position="1036"/>
        <end position="1045"/>
    </location>
</feature>
<dbReference type="FunFam" id="2.30.30.490:FF:000023">
    <property type="entry name" value="Egg-laying defective protein 27"/>
    <property type="match status" value="1"/>
</dbReference>
<evidence type="ECO:0000256" key="7">
    <source>
        <dbReference type="ARBA" id="ARBA00022843"/>
    </source>
</evidence>
<evidence type="ECO:0000256" key="3">
    <source>
        <dbReference type="ARBA" id="ARBA00022553"/>
    </source>
</evidence>